<gene>
    <name evidence="2" type="ORF">M440DRAFT_1327247</name>
</gene>
<feature type="region of interest" description="Disordered" evidence="1">
    <location>
        <begin position="128"/>
        <end position="152"/>
    </location>
</feature>
<dbReference type="Proteomes" id="UP000240760">
    <property type="component" value="Unassembled WGS sequence"/>
</dbReference>
<dbReference type="STRING" id="983965.A0A2T4CDW0"/>
<dbReference type="OrthoDB" id="5378435at2759"/>
<feature type="region of interest" description="Disordered" evidence="1">
    <location>
        <begin position="369"/>
        <end position="408"/>
    </location>
</feature>
<dbReference type="EMBL" id="KZ679128">
    <property type="protein sequence ID" value="PTB79712.1"/>
    <property type="molecule type" value="Genomic_DNA"/>
</dbReference>
<evidence type="ECO:0000256" key="1">
    <source>
        <dbReference type="SAM" id="MobiDB-lite"/>
    </source>
</evidence>
<name>A0A2T4CDW0_TRILO</name>
<evidence type="ECO:0000313" key="2">
    <source>
        <dbReference type="EMBL" id="PTB79712.1"/>
    </source>
</evidence>
<accession>A0A2T4CDW0</accession>
<dbReference type="AlphaFoldDB" id="A0A2T4CDW0"/>
<evidence type="ECO:0000313" key="3">
    <source>
        <dbReference type="Proteomes" id="UP000240760"/>
    </source>
</evidence>
<proteinExistence type="predicted"/>
<feature type="compositionally biased region" description="Acidic residues" evidence="1">
    <location>
        <begin position="393"/>
        <end position="408"/>
    </location>
</feature>
<protein>
    <submittedName>
        <fullName evidence="2">Uncharacterized protein</fullName>
    </submittedName>
</protein>
<organism evidence="2 3">
    <name type="scientific">Trichoderma longibrachiatum ATCC 18648</name>
    <dbReference type="NCBI Taxonomy" id="983965"/>
    <lineage>
        <taxon>Eukaryota</taxon>
        <taxon>Fungi</taxon>
        <taxon>Dikarya</taxon>
        <taxon>Ascomycota</taxon>
        <taxon>Pezizomycotina</taxon>
        <taxon>Sordariomycetes</taxon>
        <taxon>Hypocreomycetidae</taxon>
        <taxon>Hypocreales</taxon>
        <taxon>Hypocreaceae</taxon>
        <taxon>Trichoderma</taxon>
    </lineage>
</organism>
<reference evidence="2 3" key="1">
    <citation type="submission" date="2016-07" db="EMBL/GenBank/DDBJ databases">
        <title>Multiple horizontal gene transfer events from other fungi enriched the ability of initially mycotrophic Trichoderma (Ascomycota) to feed on dead plant biomass.</title>
        <authorList>
            <consortium name="DOE Joint Genome Institute"/>
            <person name="Aerts A."/>
            <person name="Atanasova L."/>
            <person name="Chenthamara K."/>
            <person name="Zhang J."/>
            <person name="Grujic M."/>
            <person name="Henrissat B."/>
            <person name="Kuo A."/>
            <person name="Salamov A."/>
            <person name="Lipzen A."/>
            <person name="Labutti K."/>
            <person name="Barry K."/>
            <person name="Miao Y."/>
            <person name="Rahimi M.J."/>
            <person name="Shen Q."/>
            <person name="Grigoriev I.V."/>
            <person name="Kubicek C.P."/>
            <person name="Druzhinina I.S."/>
        </authorList>
    </citation>
    <scope>NUCLEOTIDE SEQUENCE [LARGE SCALE GENOMIC DNA]</scope>
    <source>
        <strain evidence="2 3">ATCC 18648</strain>
    </source>
</reference>
<sequence>MEAFCQEQLRRQLLHADNRARAELAERANYYNHFHNASARASTAHRTEAANPGPAQNQTRFMGYYMPTMQYQQHTYPTGYTGQAYQTTTPSQRVDQSHCAEEVYQAQPVHHTHPAHQYEQYPQSQQLGHQFQPSLPKAQQQRPASWHSTTTLPSPPVEFDYVQSAPPQWPPLAMQYGQPENFQQGYQQSYQPPCISQQESCQPDYSPRSPRFPHCSLTAAPPSPEYSPSSPVMRNISTNHSPLALHQGNRQSHLPSYTPFSPHFSHQYSQGAPSPEFSPPSPVMRHGSMEWSPLALSQRSTSVESNPPTPSGFATQQLQPAVPEPAFQVVEEPEEEGEVLVGLGLYDTPGKYIEEASYTFNDSSGLGMPMLPGERTSQHLKLAEGWTPPNVPDNEEEEEEEEEEEDEE</sequence>
<keyword evidence="3" id="KW-1185">Reference proteome</keyword>